<evidence type="ECO:0000313" key="1">
    <source>
        <dbReference type="EMBL" id="GBG26992.1"/>
    </source>
</evidence>
<dbReference type="SUPFAM" id="SSF103481">
    <property type="entry name" value="Multidrug resistance efflux transporter EmrE"/>
    <property type="match status" value="1"/>
</dbReference>
<comment type="caution">
    <text evidence="1">The sequence shown here is derived from an EMBL/GenBank/DDBJ whole genome shotgun (WGS) entry which is preliminary data.</text>
</comment>
<dbReference type="InParanoid" id="A0A2R5G7G3"/>
<reference evidence="1 2" key="1">
    <citation type="submission" date="2017-12" db="EMBL/GenBank/DDBJ databases">
        <title>Sequencing, de novo assembly and annotation of complete genome of a new Thraustochytrid species, strain FCC1311.</title>
        <authorList>
            <person name="Sedici K."/>
            <person name="Godart F."/>
            <person name="Aiese Cigliano R."/>
            <person name="Sanseverino W."/>
            <person name="Barakat M."/>
            <person name="Ortet P."/>
            <person name="Marechal E."/>
            <person name="Cagnac O."/>
            <person name="Amato A."/>
        </authorList>
    </citation>
    <scope>NUCLEOTIDE SEQUENCE [LARGE SCALE GENOMIC DNA]</scope>
</reference>
<keyword evidence="2" id="KW-1185">Reference proteome</keyword>
<dbReference type="PANTHER" id="PTHR31965">
    <property type="entry name" value="TRANSMEMBRANE PROTEIN 42"/>
    <property type="match status" value="1"/>
</dbReference>
<organism evidence="1 2">
    <name type="scientific">Hondaea fermentalgiana</name>
    <dbReference type="NCBI Taxonomy" id="2315210"/>
    <lineage>
        <taxon>Eukaryota</taxon>
        <taxon>Sar</taxon>
        <taxon>Stramenopiles</taxon>
        <taxon>Bigyra</taxon>
        <taxon>Labyrinthulomycetes</taxon>
        <taxon>Thraustochytrida</taxon>
        <taxon>Thraustochytriidae</taxon>
        <taxon>Hondaea</taxon>
    </lineage>
</organism>
<proteinExistence type="predicted"/>
<dbReference type="EMBL" id="BEYU01000027">
    <property type="protein sequence ID" value="GBG26992.1"/>
    <property type="molecule type" value="Genomic_DNA"/>
</dbReference>
<dbReference type="Proteomes" id="UP000241890">
    <property type="component" value="Unassembled WGS sequence"/>
</dbReference>
<keyword evidence="1" id="KW-0472">Membrane</keyword>
<protein>
    <submittedName>
        <fullName evidence="1">Transmembrane protein 42</fullName>
    </submittedName>
</protein>
<name>A0A2R5G7G3_9STRA</name>
<dbReference type="InterPro" id="IPR037185">
    <property type="entry name" value="EmrE-like"/>
</dbReference>
<sequence length="81" mass="8147">MLGLNGAMISLYVQALSRSGTLVGTVTNTAVNVLASSALGQLLFGEQVGSTWLAGAVITVVGIACIQRAVVAEDAAKEKVA</sequence>
<dbReference type="InterPro" id="IPR039632">
    <property type="entry name" value="TMEM42"/>
</dbReference>
<dbReference type="AlphaFoldDB" id="A0A2R5G7G3"/>
<dbReference type="PANTHER" id="PTHR31965:SF1">
    <property type="entry name" value="TRANSMEMBRANE PROTEIN 42"/>
    <property type="match status" value="1"/>
</dbReference>
<accession>A0A2R5G7G3</accession>
<gene>
    <name evidence="1" type="ORF">FCC1311_032152</name>
</gene>
<keyword evidence="1" id="KW-0812">Transmembrane</keyword>
<evidence type="ECO:0000313" key="2">
    <source>
        <dbReference type="Proteomes" id="UP000241890"/>
    </source>
</evidence>
<dbReference type="OrthoDB" id="42751at2759"/>